<organism evidence="2 3">
    <name type="scientific">Galleria mellonella</name>
    <name type="common">Greater wax moth</name>
    <dbReference type="NCBI Taxonomy" id="7137"/>
    <lineage>
        <taxon>Eukaryota</taxon>
        <taxon>Metazoa</taxon>
        <taxon>Ecdysozoa</taxon>
        <taxon>Arthropoda</taxon>
        <taxon>Hexapoda</taxon>
        <taxon>Insecta</taxon>
        <taxon>Pterygota</taxon>
        <taxon>Neoptera</taxon>
        <taxon>Endopterygota</taxon>
        <taxon>Lepidoptera</taxon>
        <taxon>Glossata</taxon>
        <taxon>Ditrysia</taxon>
        <taxon>Pyraloidea</taxon>
        <taxon>Pyralidae</taxon>
        <taxon>Galleriinae</taxon>
        <taxon>Galleria</taxon>
    </lineage>
</organism>
<evidence type="ECO:0000313" key="3">
    <source>
        <dbReference type="RefSeq" id="XP_052748056.1"/>
    </source>
</evidence>
<accession>A0ABM3M9E3</accession>
<name>A0ABM3M9E3_GALME</name>
<evidence type="ECO:0000313" key="2">
    <source>
        <dbReference type="Proteomes" id="UP001652740"/>
    </source>
</evidence>
<dbReference type="InterPro" id="IPR046341">
    <property type="entry name" value="SET_dom_sf"/>
</dbReference>
<dbReference type="InterPro" id="IPR001214">
    <property type="entry name" value="SET_dom"/>
</dbReference>
<dbReference type="Proteomes" id="UP001652740">
    <property type="component" value="Unplaced"/>
</dbReference>
<proteinExistence type="predicted"/>
<keyword evidence="2" id="KW-1185">Reference proteome</keyword>
<protein>
    <submittedName>
        <fullName evidence="3">Histone-lysine N-methyltransferase set-17-like</fullName>
    </submittedName>
</protein>
<reference evidence="3" key="1">
    <citation type="submission" date="2025-08" db="UniProtKB">
        <authorList>
            <consortium name="RefSeq"/>
        </authorList>
    </citation>
    <scope>IDENTIFICATION</scope>
    <source>
        <tissue evidence="3">Whole larvae</tissue>
    </source>
</reference>
<dbReference type="RefSeq" id="XP_052748056.1">
    <property type="nucleotide sequence ID" value="XM_052892096.1"/>
</dbReference>
<evidence type="ECO:0000259" key="1">
    <source>
        <dbReference type="PROSITE" id="PS50280"/>
    </source>
</evidence>
<dbReference type="Gene3D" id="2.170.270.10">
    <property type="entry name" value="SET domain"/>
    <property type="match status" value="1"/>
</dbReference>
<dbReference type="Pfam" id="PF21549">
    <property type="entry name" value="PRDM2_PR"/>
    <property type="match status" value="1"/>
</dbReference>
<dbReference type="PROSITE" id="PS50280">
    <property type="entry name" value="SET"/>
    <property type="match status" value="1"/>
</dbReference>
<dbReference type="GeneID" id="128200059"/>
<feature type="domain" description="SET" evidence="1">
    <location>
        <begin position="1"/>
        <end position="70"/>
    </location>
</feature>
<sequence>MYCWQLYNGNKKQLTVVDAADPNASNWMRYVNCARHWREQNLVAYQYRGQIYYRTVKIIPRFTELMVFYGSEYANSLNINLGSYNAPEHYTDMCK</sequence>
<gene>
    <name evidence="3" type="primary">LOC128200059</name>
</gene>